<dbReference type="EMBL" id="JADJMH010000005">
    <property type="protein sequence ID" value="MBK7674594.1"/>
    <property type="molecule type" value="Genomic_DNA"/>
</dbReference>
<dbReference type="SUPFAM" id="SSF48498">
    <property type="entry name" value="Tetracyclin repressor-like, C-terminal domain"/>
    <property type="match status" value="1"/>
</dbReference>
<dbReference type="InterPro" id="IPR036271">
    <property type="entry name" value="Tet_transcr_reg_TetR-rel_C_sf"/>
</dbReference>
<evidence type="ECO:0000256" key="1">
    <source>
        <dbReference type="ARBA" id="ARBA00023015"/>
    </source>
</evidence>
<evidence type="ECO:0000259" key="3">
    <source>
        <dbReference type="Pfam" id="PF21993"/>
    </source>
</evidence>
<keyword evidence="1" id="KW-0805">Transcription regulation</keyword>
<dbReference type="PANTHER" id="PTHR47506">
    <property type="entry name" value="TRANSCRIPTIONAL REGULATORY PROTEIN"/>
    <property type="match status" value="1"/>
</dbReference>
<reference evidence="4 5" key="1">
    <citation type="submission" date="2020-10" db="EMBL/GenBank/DDBJ databases">
        <title>Connecting structure to function with the recovery of over 1000 high-quality activated sludge metagenome-assembled genomes encoding full-length rRNA genes using long-read sequencing.</title>
        <authorList>
            <person name="Singleton C.M."/>
            <person name="Petriglieri F."/>
            <person name="Kristensen J.M."/>
            <person name="Kirkegaard R.H."/>
            <person name="Michaelsen T.Y."/>
            <person name="Andersen M.H."/>
            <person name="Karst S.M."/>
            <person name="Dueholm M.S."/>
            <person name="Nielsen P.H."/>
            <person name="Albertsen M."/>
        </authorList>
    </citation>
    <scope>NUCLEOTIDE SEQUENCE [LARGE SCALE GENOMIC DNA]</scope>
    <source>
        <strain evidence="4">EsbW_18-Q3-R4-48_BATAC.285</strain>
    </source>
</reference>
<organism evidence="4 5">
    <name type="scientific">Candidatus Accumulibacter proximus</name>
    <dbReference type="NCBI Taxonomy" id="2954385"/>
    <lineage>
        <taxon>Bacteria</taxon>
        <taxon>Pseudomonadati</taxon>
        <taxon>Pseudomonadota</taxon>
        <taxon>Betaproteobacteria</taxon>
        <taxon>Candidatus Accumulibacter</taxon>
    </lineage>
</organism>
<keyword evidence="2" id="KW-0804">Transcription</keyword>
<evidence type="ECO:0000256" key="2">
    <source>
        <dbReference type="ARBA" id="ARBA00023163"/>
    </source>
</evidence>
<dbReference type="InterPro" id="IPR054156">
    <property type="entry name" value="YxaF_TetR_C"/>
</dbReference>
<accession>A0A935PWF5</accession>
<proteinExistence type="predicted"/>
<gene>
    <name evidence="4" type="ORF">IPJ27_07370</name>
</gene>
<dbReference type="SUPFAM" id="SSF46689">
    <property type="entry name" value="Homeodomain-like"/>
    <property type="match status" value="1"/>
</dbReference>
<evidence type="ECO:0000313" key="5">
    <source>
        <dbReference type="Proteomes" id="UP000697998"/>
    </source>
</evidence>
<sequence length="214" mass="22911">MNSKSEPGSRARMVEAAITLMRGSGLSGAGINEIVRVSGAPKGSVYHFFPQGKLQITSEALAVYSTRVMAFIDQALASERQPAAKVSALFSAFARRVEQADFHQSCAVGTVSLDLDGDLQALQVVLGRTFSEWVELIAGHFDLGDSDCTGSFAGLVLTAIEGAYVRARAERSARPFREAGEWLAMLADQQNRIAGQSLDEHCRERLHPAGAAPS</sequence>
<dbReference type="InterPro" id="IPR009057">
    <property type="entry name" value="Homeodomain-like_sf"/>
</dbReference>
<protein>
    <submittedName>
        <fullName evidence="4">TetR/AcrR family transcriptional regulator</fullName>
    </submittedName>
</protein>
<dbReference type="AlphaFoldDB" id="A0A935PWF5"/>
<dbReference type="Gene3D" id="1.10.357.10">
    <property type="entry name" value="Tetracycline Repressor, domain 2"/>
    <property type="match status" value="1"/>
</dbReference>
<feature type="domain" description="Transcriptional regulator LmrA/YxaF-like C-terminal" evidence="3">
    <location>
        <begin position="82"/>
        <end position="181"/>
    </location>
</feature>
<dbReference type="Pfam" id="PF21993">
    <property type="entry name" value="TetR_C_13_2"/>
    <property type="match status" value="1"/>
</dbReference>
<name>A0A935PWF5_9PROT</name>
<evidence type="ECO:0000313" key="4">
    <source>
        <dbReference type="EMBL" id="MBK7674594.1"/>
    </source>
</evidence>
<comment type="caution">
    <text evidence="4">The sequence shown here is derived from an EMBL/GenBank/DDBJ whole genome shotgun (WGS) entry which is preliminary data.</text>
</comment>
<dbReference type="Proteomes" id="UP000697998">
    <property type="component" value="Unassembled WGS sequence"/>
</dbReference>
<dbReference type="PANTHER" id="PTHR47506:SF3">
    <property type="entry name" value="HTH-TYPE TRANSCRIPTIONAL REGULATOR LMRA"/>
    <property type="match status" value="1"/>
</dbReference>